<reference evidence="2 3" key="1">
    <citation type="submission" date="2020-04" db="EMBL/GenBank/DDBJ databases">
        <authorList>
            <person name="Zhang R."/>
            <person name="Schippers A."/>
        </authorList>
    </citation>
    <scope>NUCLEOTIDE SEQUENCE [LARGE SCALE GENOMIC DNA]</scope>
    <source>
        <strain evidence="2 3">DSM 109850</strain>
    </source>
</reference>
<evidence type="ECO:0000313" key="2">
    <source>
        <dbReference type="EMBL" id="NMP24443.1"/>
    </source>
</evidence>
<sequence>MLIPLLVVAILMLAAHEAGHVVLTRFLGGRWLGIEFKGIMVGVRLSVKSLSLKQIAWTLAAGPLSETYIVVLACLWRPHDAHWFLLLLGLEWVLNLTPWGLFPNDGTRLWRLWRKHALS</sequence>
<dbReference type="Proteomes" id="UP000533476">
    <property type="component" value="Unassembled WGS sequence"/>
</dbReference>
<evidence type="ECO:0008006" key="4">
    <source>
        <dbReference type="Google" id="ProtNLM"/>
    </source>
</evidence>
<comment type="caution">
    <text evidence="2">The sequence shown here is derived from an EMBL/GenBank/DDBJ whole genome shotgun (WGS) entry which is preliminary data.</text>
</comment>
<name>A0A7Y0L6X9_9FIRM</name>
<keyword evidence="3" id="KW-1185">Reference proteome</keyword>
<gene>
    <name evidence="2" type="ORF">HIJ39_19150</name>
</gene>
<dbReference type="RefSeq" id="WP_169102568.1">
    <property type="nucleotide sequence ID" value="NZ_JABBVZ010000111.1"/>
</dbReference>
<feature type="transmembrane region" description="Helical" evidence="1">
    <location>
        <begin position="83"/>
        <end position="102"/>
    </location>
</feature>
<accession>A0A7Y0L6X9</accession>
<keyword evidence="1" id="KW-0812">Transmembrane</keyword>
<evidence type="ECO:0000256" key="1">
    <source>
        <dbReference type="SAM" id="Phobius"/>
    </source>
</evidence>
<feature type="transmembrane region" description="Helical" evidence="1">
    <location>
        <begin position="55"/>
        <end position="76"/>
    </location>
</feature>
<dbReference type="EMBL" id="JABBVZ010000111">
    <property type="protein sequence ID" value="NMP24443.1"/>
    <property type="molecule type" value="Genomic_DNA"/>
</dbReference>
<protein>
    <recommendedName>
        <fullName evidence="4">Peptidase M50 domain-containing protein</fullName>
    </recommendedName>
</protein>
<keyword evidence="1" id="KW-1133">Transmembrane helix</keyword>
<dbReference type="AlphaFoldDB" id="A0A7Y0L6X9"/>
<proteinExistence type="predicted"/>
<organism evidence="2 3">
    <name type="scientific">Sulfobacillus harzensis</name>
    <dbReference type="NCBI Taxonomy" id="2729629"/>
    <lineage>
        <taxon>Bacteria</taxon>
        <taxon>Bacillati</taxon>
        <taxon>Bacillota</taxon>
        <taxon>Clostridia</taxon>
        <taxon>Eubacteriales</taxon>
        <taxon>Clostridiales Family XVII. Incertae Sedis</taxon>
        <taxon>Sulfobacillus</taxon>
    </lineage>
</organism>
<dbReference type="Pfam" id="PF13398">
    <property type="entry name" value="Peptidase_M50B"/>
    <property type="match status" value="1"/>
</dbReference>
<dbReference type="InterPro" id="IPR049500">
    <property type="entry name" value="Peptidase_M50B-like"/>
</dbReference>
<keyword evidence="1" id="KW-0472">Membrane</keyword>
<evidence type="ECO:0000313" key="3">
    <source>
        <dbReference type="Proteomes" id="UP000533476"/>
    </source>
</evidence>